<dbReference type="PANTHER" id="PTHR33022:SF13">
    <property type="entry name" value="UBIQUITIN-LIKE PROTEASE FAMILY PROFILE DOMAIN-CONTAINING PROTEIN"/>
    <property type="match status" value="1"/>
</dbReference>
<keyword evidence="3" id="KW-1185">Reference proteome</keyword>
<evidence type="ECO:0000313" key="3">
    <source>
        <dbReference type="Proteomes" id="UP000222542"/>
    </source>
</evidence>
<feature type="compositionally biased region" description="Basic residues" evidence="1">
    <location>
        <begin position="54"/>
        <end position="66"/>
    </location>
</feature>
<dbReference type="Gramene" id="PHT94786">
    <property type="protein sequence ID" value="PHT94786"/>
    <property type="gene ID" value="T459_02668"/>
</dbReference>
<name>A0A2G3AKL3_CAPAN</name>
<feature type="region of interest" description="Disordered" evidence="1">
    <location>
        <begin position="234"/>
        <end position="269"/>
    </location>
</feature>
<dbReference type="EMBL" id="AYRZ02000001">
    <property type="protein sequence ID" value="PHT94786.1"/>
    <property type="molecule type" value="Genomic_DNA"/>
</dbReference>
<proteinExistence type="predicted"/>
<reference evidence="2 3" key="1">
    <citation type="journal article" date="2014" name="Nat. Genet.">
        <title>Genome sequence of the hot pepper provides insights into the evolution of pungency in Capsicum species.</title>
        <authorList>
            <person name="Kim S."/>
            <person name="Park M."/>
            <person name="Yeom S.I."/>
            <person name="Kim Y.M."/>
            <person name="Lee J.M."/>
            <person name="Lee H.A."/>
            <person name="Seo E."/>
            <person name="Choi J."/>
            <person name="Cheong K."/>
            <person name="Kim K.T."/>
            <person name="Jung K."/>
            <person name="Lee G.W."/>
            <person name="Oh S.K."/>
            <person name="Bae C."/>
            <person name="Kim S.B."/>
            <person name="Lee H.Y."/>
            <person name="Kim S.Y."/>
            <person name="Kim M.S."/>
            <person name="Kang B.C."/>
            <person name="Jo Y.D."/>
            <person name="Yang H.B."/>
            <person name="Jeong H.J."/>
            <person name="Kang W.H."/>
            <person name="Kwon J.K."/>
            <person name="Shin C."/>
            <person name="Lim J.Y."/>
            <person name="Park J.H."/>
            <person name="Huh J.H."/>
            <person name="Kim J.S."/>
            <person name="Kim B.D."/>
            <person name="Cohen O."/>
            <person name="Paran I."/>
            <person name="Suh M.C."/>
            <person name="Lee S.B."/>
            <person name="Kim Y.K."/>
            <person name="Shin Y."/>
            <person name="Noh S.J."/>
            <person name="Park J."/>
            <person name="Seo Y.S."/>
            <person name="Kwon S.Y."/>
            <person name="Kim H.A."/>
            <person name="Park J.M."/>
            <person name="Kim H.J."/>
            <person name="Choi S.B."/>
            <person name="Bosland P.W."/>
            <person name="Reeves G."/>
            <person name="Jo S.H."/>
            <person name="Lee B.W."/>
            <person name="Cho H.T."/>
            <person name="Choi H.S."/>
            <person name="Lee M.S."/>
            <person name="Yu Y."/>
            <person name="Do Choi Y."/>
            <person name="Park B.S."/>
            <person name="van Deynze A."/>
            <person name="Ashrafi H."/>
            <person name="Hill T."/>
            <person name="Kim W.T."/>
            <person name="Pai H.S."/>
            <person name="Ahn H.K."/>
            <person name="Yeam I."/>
            <person name="Giovannoni J.J."/>
            <person name="Rose J.K."/>
            <person name="Sorensen I."/>
            <person name="Lee S.J."/>
            <person name="Kim R.W."/>
            <person name="Choi I.Y."/>
            <person name="Choi B.S."/>
            <person name="Lim J.S."/>
            <person name="Lee Y.H."/>
            <person name="Choi D."/>
        </authorList>
    </citation>
    <scope>NUCLEOTIDE SEQUENCE [LARGE SCALE GENOMIC DNA]</scope>
    <source>
        <strain evidence="3">cv. CM334</strain>
    </source>
</reference>
<organism evidence="2 3">
    <name type="scientific">Capsicum annuum</name>
    <name type="common">Capsicum pepper</name>
    <dbReference type="NCBI Taxonomy" id="4072"/>
    <lineage>
        <taxon>Eukaryota</taxon>
        <taxon>Viridiplantae</taxon>
        <taxon>Streptophyta</taxon>
        <taxon>Embryophyta</taxon>
        <taxon>Tracheophyta</taxon>
        <taxon>Spermatophyta</taxon>
        <taxon>Magnoliopsida</taxon>
        <taxon>eudicotyledons</taxon>
        <taxon>Gunneridae</taxon>
        <taxon>Pentapetalae</taxon>
        <taxon>asterids</taxon>
        <taxon>lamiids</taxon>
        <taxon>Solanales</taxon>
        <taxon>Solanaceae</taxon>
        <taxon>Solanoideae</taxon>
        <taxon>Capsiceae</taxon>
        <taxon>Capsicum</taxon>
    </lineage>
</organism>
<dbReference type="Proteomes" id="UP000222542">
    <property type="component" value="Unassembled WGS sequence"/>
</dbReference>
<evidence type="ECO:0000313" key="2">
    <source>
        <dbReference type="EMBL" id="PHT94786.1"/>
    </source>
</evidence>
<feature type="region of interest" description="Disordered" evidence="1">
    <location>
        <begin position="48"/>
        <end position="85"/>
    </location>
</feature>
<comment type="caution">
    <text evidence="2">The sequence shown here is derived from an EMBL/GenBank/DDBJ whole genome shotgun (WGS) entry which is preliminary data.</text>
</comment>
<protein>
    <recommendedName>
        <fullName evidence="4">Ubiquitin-like protease family profile domain-containing protein</fullName>
    </recommendedName>
</protein>
<sequence length="502" mass="57377">MNSDLGPSFTLGLSLLGSIKEYQQVVNFVPGSFDYEFVGFDENISKRRNDPHTMKKLQQKPAKKGKKIESGYKKRGSCSSASKAPAKRRRIVKAISRDNLPKIKQTNQEEIHVFVKSQILRFSIYEYSLITGLICFGNVDDFKYEDSSKICLLRRLMASLRQEFFVEKQLYRLGGIPQIDMKFNDLECMMNDKFSKVLMSLQSKNESVEKENIVKQSRQDGDPSDDVVHIAVPTSADSPVKETDKSVEMEDDKVNQAPSPFKKCEKQDKDDEIEKQSEIVVEEMEPIDKIFSIREPDMTLTIYKPPPTTPDEYMTSIVSAFPTPKKKKYKNKNFSINKYTTIDCFFKVYIDKAYVNYYEADVGKELATQGSFENTDEVADMEMSLINTIKGLSPRAGQPWHLVNEAVPNQSPMLTVSHENGHNFSLGDCGVFVAVCVEYLSEGLGISSLGIDAQYHRLRYNHLLCKYGSEKEENDYFIENDDPPRPRSKFTPKETDRVLHMQ</sequence>
<feature type="compositionally biased region" description="Basic and acidic residues" evidence="1">
    <location>
        <begin position="491"/>
        <end position="502"/>
    </location>
</feature>
<accession>A0A2G3AKL3</accession>
<feature type="compositionally biased region" description="Basic and acidic residues" evidence="1">
    <location>
        <begin position="239"/>
        <end position="254"/>
    </location>
</feature>
<dbReference type="AlphaFoldDB" id="A0A2G3AKL3"/>
<dbReference type="PANTHER" id="PTHR33022">
    <property type="entry name" value="DUF1985 DOMAIN-CONTAINING PROTEIN"/>
    <property type="match status" value="1"/>
</dbReference>
<evidence type="ECO:0000256" key="1">
    <source>
        <dbReference type="SAM" id="MobiDB-lite"/>
    </source>
</evidence>
<evidence type="ECO:0008006" key="4">
    <source>
        <dbReference type="Google" id="ProtNLM"/>
    </source>
</evidence>
<reference evidence="2 3" key="2">
    <citation type="journal article" date="2017" name="Genome Biol.">
        <title>New reference genome sequences of hot pepper reveal the massive evolution of plant disease-resistance genes by retroduplication.</title>
        <authorList>
            <person name="Kim S."/>
            <person name="Park J."/>
            <person name="Yeom S.I."/>
            <person name="Kim Y.M."/>
            <person name="Seo E."/>
            <person name="Kim K.T."/>
            <person name="Kim M.S."/>
            <person name="Lee J.M."/>
            <person name="Cheong K."/>
            <person name="Shin H.S."/>
            <person name="Kim S.B."/>
            <person name="Han K."/>
            <person name="Lee J."/>
            <person name="Park M."/>
            <person name="Lee H.A."/>
            <person name="Lee H.Y."/>
            <person name="Lee Y."/>
            <person name="Oh S."/>
            <person name="Lee J.H."/>
            <person name="Choi E."/>
            <person name="Choi E."/>
            <person name="Lee S.E."/>
            <person name="Jeon J."/>
            <person name="Kim H."/>
            <person name="Choi G."/>
            <person name="Song H."/>
            <person name="Lee J."/>
            <person name="Lee S.C."/>
            <person name="Kwon J.K."/>
            <person name="Lee H.Y."/>
            <person name="Koo N."/>
            <person name="Hong Y."/>
            <person name="Kim R.W."/>
            <person name="Kang W.H."/>
            <person name="Huh J.H."/>
            <person name="Kang B.C."/>
            <person name="Yang T.J."/>
            <person name="Lee Y.H."/>
            <person name="Bennetzen J.L."/>
            <person name="Choi D."/>
        </authorList>
    </citation>
    <scope>NUCLEOTIDE SEQUENCE [LARGE SCALE GENOMIC DNA]</scope>
    <source>
        <strain evidence="3">cv. CM334</strain>
    </source>
</reference>
<gene>
    <name evidence="2" type="ORF">T459_02668</name>
</gene>
<feature type="region of interest" description="Disordered" evidence="1">
    <location>
        <begin position="476"/>
        <end position="502"/>
    </location>
</feature>